<proteinExistence type="predicted"/>
<gene>
    <name evidence="2" type="ORF">RRG08_028763</name>
</gene>
<feature type="compositionally biased region" description="Basic and acidic residues" evidence="1">
    <location>
        <begin position="109"/>
        <end position="127"/>
    </location>
</feature>
<protein>
    <submittedName>
        <fullName evidence="2">Uncharacterized protein</fullName>
    </submittedName>
</protein>
<sequence>MESGVKLTEPPETDLDYYARPENYTGSNLSTLTRFLVAKDKEEGKVKKLSKKKQKNINEERQLYRRYRHILPVDLYDASSSSPSASSSSEDEKEKDLGDTDEQTLSKTQESERNEKEKIDDTKKSDVTESSGNGGIEESRLPTIRSSESEESESETESGYGSRLRSQEEQFRDTSHLINAVTGGMISEAWAADDSIQDPTLRRDSQSPHEWRSPSEYRGRASLVSLTGSVSTKPRDSSVGLGSVSKLRGKLIALSNESRRRRHVSTLVKKHGIFIH</sequence>
<evidence type="ECO:0000313" key="2">
    <source>
        <dbReference type="EMBL" id="KAK3771855.1"/>
    </source>
</evidence>
<feature type="region of interest" description="Disordered" evidence="1">
    <location>
        <begin position="43"/>
        <end position="171"/>
    </location>
</feature>
<dbReference type="AlphaFoldDB" id="A0AAE1DJ97"/>
<dbReference type="EMBL" id="JAWDGP010003672">
    <property type="protein sequence ID" value="KAK3771855.1"/>
    <property type="molecule type" value="Genomic_DNA"/>
</dbReference>
<reference evidence="2" key="1">
    <citation type="journal article" date="2023" name="G3 (Bethesda)">
        <title>A reference genome for the long-term kleptoplast-retaining sea slug Elysia crispata morphotype clarki.</title>
        <authorList>
            <person name="Eastman K.E."/>
            <person name="Pendleton A.L."/>
            <person name="Shaikh M.A."/>
            <person name="Suttiyut T."/>
            <person name="Ogas R."/>
            <person name="Tomko P."/>
            <person name="Gavelis G."/>
            <person name="Widhalm J.R."/>
            <person name="Wisecaver J.H."/>
        </authorList>
    </citation>
    <scope>NUCLEOTIDE SEQUENCE</scope>
    <source>
        <strain evidence="2">ECLA1</strain>
    </source>
</reference>
<keyword evidence="3" id="KW-1185">Reference proteome</keyword>
<evidence type="ECO:0000256" key="1">
    <source>
        <dbReference type="SAM" id="MobiDB-lite"/>
    </source>
</evidence>
<feature type="region of interest" description="Disordered" evidence="1">
    <location>
        <begin position="191"/>
        <end position="218"/>
    </location>
</feature>
<accession>A0AAE1DJ97</accession>
<name>A0AAE1DJ97_9GAST</name>
<organism evidence="2 3">
    <name type="scientific">Elysia crispata</name>
    <name type="common">lettuce slug</name>
    <dbReference type="NCBI Taxonomy" id="231223"/>
    <lineage>
        <taxon>Eukaryota</taxon>
        <taxon>Metazoa</taxon>
        <taxon>Spiralia</taxon>
        <taxon>Lophotrochozoa</taxon>
        <taxon>Mollusca</taxon>
        <taxon>Gastropoda</taxon>
        <taxon>Heterobranchia</taxon>
        <taxon>Euthyneura</taxon>
        <taxon>Panpulmonata</taxon>
        <taxon>Sacoglossa</taxon>
        <taxon>Placobranchoidea</taxon>
        <taxon>Plakobranchidae</taxon>
        <taxon>Elysia</taxon>
    </lineage>
</organism>
<feature type="region of interest" description="Disordered" evidence="1">
    <location>
        <begin position="1"/>
        <end position="24"/>
    </location>
</feature>
<feature type="compositionally biased region" description="Low complexity" evidence="1">
    <location>
        <begin position="78"/>
        <end position="88"/>
    </location>
</feature>
<dbReference type="Proteomes" id="UP001283361">
    <property type="component" value="Unassembled WGS sequence"/>
</dbReference>
<comment type="caution">
    <text evidence="2">The sequence shown here is derived from an EMBL/GenBank/DDBJ whole genome shotgun (WGS) entry which is preliminary data.</text>
</comment>
<feature type="compositionally biased region" description="Basic and acidic residues" evidence="1">
    <location>
        <begin position="200"/>
        <end position="218"/>
    </location>
</feature>
<evidence type="ECO:0000313" key="3">
    <source>
        <dbReference type="Proteomes" id="UP001283361"/>
    </source>
</evidence>